<dbReference type="Gene3D" id="2.60.120.10">
    <property type="entry name" value="Jelly Rolls"/>
    <property type="match status" value="1"/>
</dbReference>
<keyword evidence="2" id="KW-1185">Reference proteome</keyword>
<dbReference type="RefSeq" id="WP_184858861.1">
    <property type="nucleotide sequence ID" value="NZ_BAAAWY010000002.1"/>
</dbReference>
<sequence length="119" mass="12967">MTTAPKTSLTVVAQGQLDTARNCPQKRSAHTVHGGPEHSLRQTVIALLANEHLHEQEHRSETTVHVLQGRVRLVAGRDSWEAVPGDLLALPDRRHRVEAVTDAVFLFTNAVSVGVQPDG</sequence>
<proteinExistence type="predicted"/>
<dbReference type="InterPro" id="IPR014710">
    <property type="entry name" value="RmlC-like_jellyroll"/>
</dbReference>
<accession>A0A7W9KC85</accession>
<name>A0A7W9KC85_9PSEU</name>
<keyword evidence="1" id="KW-0223">Dioxygenase</keyword>
<evidence type="ECO:0000313" key="2">
    <source>
        <dbReference type="Proteomes" id="UP000585638"/>
    </source>
</evidence>
<dbReference type="AlphaFoldDB" id="A0A7W9KC85"/>
<dbReference type="GO" id="GO:0051213">
    <property type="term" value="F:dioxygenase activity"/>
    <property type="evidence" value="ECO:0007669"/>
    <property type="project" value="UniProtKB-KW"/>
</dbReference>
<organism evidence="1 2">
    <name type="scientific">Kutzneria kofuensis</name>
    <dbReference type="NCBI Taxonomy" id="103725"/>
    <lineage>
        <taxon>Bacteria</taxon>
        <taxon>Bacillati</taxon>
        <taxon>Actinomycetota</taxon>
        <taxon>Actinomycetes</taxon>
        <taxon>Pseudonocardiales</taxon>
        <taxon>Pseudonocardiaceae</taxon>
        <taxon>Kutzneria</taxon>
    </lineage>
</organism>
<comment type="caution">
    <text evidence="1">The sequence shown here is derived from an EMBL/GenBank/DDBJ whole genome shotgun (WGS) entry which is preliminary data.</text>
</comment>
<keyword evidence="1" id="KW-0560">Oxidoreductase</keyword>
<protein>
    <submittedName>
        <fullName evidence="1">Quercetin dioxygenase-like cupin family protein</fullName>
    </submittedName>
</protein>
<dbReference type="SUPFAM" id="SSF51182">
    <property type="entry name" value="RmlC-like cupins"/>
    <property type="match status" value="1"/>
</dbReference>
<evidence type="ECO:0000313" key="1">
    <source>
        <dbReference type="EMBL" id="MBB5889795.1"/>
    </source>
</evidence>
<gene>
    <name evidence="1" type="ORF">BJ998_000991</name>
</gene>
<reference evidence="1 2" key="1">
    <citation type="submission" date="2020-08" db="EMBL/GenBank/DDBJ databases">
        <title>Sequencing the genomes of 1000 actinobacteria strains.</title>
        <authorList>
            <person name="Klenk H.-P."/>
        </authorList>
    </citation>
    <scope>NUCLEOTIDE SEQUENCE [LARGE SCALE GENOMIC DNA]</scope>
    <source>
        <strain evidence="1 2">DSM 43851</strain>
    </source>
</reference>
<dbReference type="Proteomes" id="UP000585638">
    <property type="component" value="Unassembled WGS sequence"/>
</dbReference>
<dbReference type="EMBL" id="JACHIR010000001">
    <property type="protein sequence ID" value="MBB5889795.1"/>
    <property type="molecule type" value="Genomic_DNA"/>
</dbReference>
<dbReference type="InterPro" id="IPR011051">
    <property type="entry name" value="RmlC_Cupin_sf"/>
</dbReference>